<dbReference type="Proteomes" id="UP001229421">
    <property type="component" value="Unassembled WGS sequence"/>
</dbReference>
<comment type="caution">
    <text evidence="2">The sequence shown here is derived from an EMBL/GenBank/DDBJ whole genome shotgun (WGS) entry which is preliminary data.</text>
</comment>
<feature type="transmembrane region" description="Helical" evidence="1">
    <location>
        <begin position="35"/>
        <end position="54"/>
    </location>
</feature>
<organism evidence="2 3">
    <name type="scientific">Tagetes erecta</name>
    <name type="common">African marigold</name>
    <dbReference type="NCBI Taxonomy" id="13708"/>
    <lineage>
        <taxon>Eukaryota</taxon>
        <taxon>Viridiplantae</taxon>
        <taxon>Streptophyta</taxon>
        <taxon>Embryophyta</taxon>
        <taxon>Tracheophyta</taxon>
        <taxon>Spermatophyta</taxon>
        <taxon>Magnoliopsida</taxon>
        <taxon>eudicotyledons</taxon>
        <taxon>Gunneridae</taxon>
        <taxon>Pentapetalae</taxon>
        <taxon>asterids</taxon>
        <taxon>campanulids</taxon>
        <taxon>Asterales</taxon>
        <taxon>Asteraceae</taxon>
        <taxon>Asteroideae</taxon>
        <taxon>Heliantheae alliance</taxon>
        <taxon>Tageteae</taxon>
        <taxon>Tagetes</taxon>
    </lineage>
</organism>
<keyword evidence="1" id="KW-0472">Membrane</keyword>
<name>A0AAD8K2M0_TARER</name>
<proteinExistence type="predicted"/>
<gene>
    <name evidence="2" type="ORF">QVD17_31015</name>
</gene>
<keyword evidence="1" id="KW-1133">Transmembrane helix</keyword>
<evidence type="ECO:0000313" key="3">
    <source>
        <dbReference type="Proteomes" id="UP001229421"/>
    </source>
</evidence>
<keyword evidence="1" id="KW-0812">Transmembrane</keyword>
<dbReference type="AlphaFoldDB" id="A0AAD8K2M0"/>
<accession>A0AAD8K2M0</accession>
<dbReference type="EMBL" id="JAUHHV010000008">
    <property type="protein sequence ID" value="KAK1415239.1"/>
    <property type="molecule type" value="Genomic_DNA"/>
</dbReference>
<sequence length="87" mass="10000">MSFITGRYMRNGRYGSCFILQQQTSLTITITISHFTFHISHFIVIIFIFFYSLIHTSNTSVPSSSHLSTATATVHQMLHFNSHYGMH</sequence>
<protein>
    <submittedName>
        <fullName evidence="2">Uncharacterized protein</fullName>
    </submittedName>
</protein>
<keyword evidence="3" id="KW-1185">Reference proteome</keyword>
<evidence type="ECO:0000256" key="1">
    <source>
        <dbReference type="SAM" id="Phobius"/>
    </source>
</evidence>
<evidence type="ECO:0000313" key="2">
    <source>
        <dbReference type="EMBL" id="KAK1415239.1"/>
    </source>
</evidence>
<reference evidence="2" key="1">
    <citation type="journal article" date="2023" name="bioRxiv">
        <title>Improved chromosome-level genome assembly for marigold (Tagetes erecta).</title>
        <authorList>
            <person name="Jiang F."/>
            <person name="Yuan L."/>
            <person name="Wang S."/>
            <person name="Wang H."/>
            <person name="Xu D."/>
            <person name="Wang A."/>
            <person name="Fan W."/>
        </authorList>
    </citation>
    <scope>NUCLEOTIDE SEQUENCE</scope>
    <source>
        <strain evidence="2">WSJ</strain>
        <tissue evidence="2">Leaf</tissue>
    </source>
</reference>